<dbReference type="Gene3D" id="3.30.470.20">
    <property type="entry name" value="ATP-grasp fold, B domain"/>
    <property type="match status" value="1"/>
</dbReference>
<dbReference type="InterPro" id="IPR026838">
    <property type="entry name" value="YheC/D"/>
</dbReference>
<dbReference type="Proteomes" id="UP000460949">
    <property type="component" value="Unassembled WGS sequence"/>
</dbReference>
<accession>A0A845E7A2</accession>
<gene>
    <name evidence="1" type="ORF">GLW04_16795</name>
</gene>
<sequence>MTRIGMLHYRQKPHHVTKAFAYAAAAKMHGSDFFYFSYTGIDFEQRRINGWVYQEGDWHQQDFPFPEVIINISAPRSSKQKAVSRALRLQIPFISRSIGSKLTVYNKIKKGRQFAGHLIPSRPIEKVEDVRSFLKDHPEAVIKPLSGRKGESIHFITRQENGSITWQTGVDQQTFPSDTWEEKVTGLLREKRYLIQPYIECRTKAGFSYDFRLHVHKNKEGRWQTALIYPRVSGTERLTSNVSRGGYRGELIPFLKEEFDREYYNIKQLLEYFAVHFAAHFESLYPGRSFDELGIDAAVDRNHKIWIYEVNWRPGSRHREFAIARHMIPYACYTARQYKSKR</sequence>
<dbReference type="EMBL" id="WMET01000005">
    <property type="protein sequence ID" value="MYL21564.1"/>
    <property type="molecule type" value="Genomic_DNA"/>
</dbReference>
<evidence type="ECO:0000313" key="2">
    <source>
        <dbReference type="Proteomes" id="UP000460949"/>
    </source>
</evidence>
<dbReference type="RefSeq" id="WP_160839372.1">
    <property type="nucleotide sequence ID" value="NZ_WMET01000005.1"/>
</dbReference>
<evidence type="ECO:0000313" key="1">
    <source>
        <dbReference type="EMBL" id="MYL21564.1"/>
    </source>
</evidence>
<comment type="caution">
    <text evidence="1">The sequence shown here is derived from an EMBL/GenBank/DDBJ whole genome shotgun (WGS) entry which is preliminary data.</text>
</comment>
<organism evidence="1 2">
    <name type="scientific">Halobacillus litoralis</name>
    <dbReference type="NCBI Taxonomy" id="45668"/>
    <lineage>
        <taxon>Bacteria</taxon>
        <taxon>Bacillati</taxon>
        <taxon>Bacillota</taxon>
        <taxon>Bacilli</taxon>
        <taxon>Bacillales</taxon>
        <taxon>Bacillaceae</taxon>
        <taxon>Halobacillus</taxon>
    </lineage>
</organism>
<proteinExistence type="predicted"/>
<dbReference type="Pfam" id="PF14398">
    <property type="entry name" value="ATPgrasp_YheCD"/>
    <property type="match status" value="1"/>
</dbReference>
<reference evidence="1 2" key="1">
    <citation type="submission" date="2019-11" db="EMBL/GenBank/DDBJ databases">
        <title>Genome sequences of 17 halophilic strains isolated from different environments.</title>
        <authorList>
            <person name="Furrow R.E."/>
        </authorList>
    </citation>
    <scope>NUCLEOTIDE SEQUENCE [LARGE SCALE GENOMIC DNA]</scope>
    <source>
        <strain evidence="1 2">22511_23_Filter</strain>
    </source>
</reference>
<name>A0A845E7A2_9BACI</name>
<dbReference type="SUPFAM" id="SSF56059">
    <property type="entry name" value="Glutathione synthetase ATP-binding domain-like"/>
    <property type="match status" value="1"/>
</dbReference>
<protein>
    <submittedName>
        <fullName evidence="1">YheC/YheD family protein</fullName>
    </submittedName>
</protein>
<dbReference type="AlphaFoldDB" id="A0A845E7A2"/>